<feature type="non-terminal residue" evidence="1">
    <location>
        <position position="119"/>
    </location>
</feature>
<reference evidence="1 2" key="1">
    <citation type="submission" date="2020-03" db="EMBL/GenBank/DDBJ databases">
        <title>Salinimicrobium sp. nov, isolated from SCS.</title>
        <authorList>
            <person name="Cao W.R."/>
        </authorList>
    </citation>
    <scope>NUCLEOTIDE SEQUENCE [LARGE SCALE GENOMIC DNA]</scope>
    <source>
        <strain evidence="2">J15B91</strain>
    </source>
</reference>
<evidence type="ECO:0000313" key="1">
    <source>
        <dbReference type="EMBL" id="NJW55403.1"/>
    </source>
</evidence>
<dbReference type="Gene3D" id="3.20.20.70">
    <property type="entry name" value="Aldolase class I"/>
    <property type="match status" value="1"/>
</dbReference>
<name>A0ABX1D9G8_9FLAO</name>
<protein>
    <submittedName>
        <fullName evidence="1">Uncharacterized protein</fullName>
    </submittedName>
</protein>
<dbReference type="Proteomes" id="UP000703674">
    <property type="component" value="Unassembled WGS sequence"/>
</dbReference>
<dbReference type="RefSeq" id="WP_209310166.1">
    <property type="nucleotide sequence ID" value="NZ_JAAVJR010001114.1"/>
</dbReference>
<dbReference type="EMBL" id="JAAVJR010001114">
    <property type="protein sequence ID" value="NJW55403.1"/>
    <property type="molecule type" value="Genomic_DNA"/>
</dbReference>
<gene>
    <name evidence="1" type="ORF">HC175_21035</name>
</gene>
<keyword evidence="2" id="KW-1185">Reference proteome</keyword>
<organism evidence="1 2">
    <name type="scientific">Salinimicrobium oceani</name>
    <dbReference type="NCBI Taxonomy" id="2722702"/>
    <lineage>
        <taxon>Bacteria</taxon>
        <taxon>Pseudomonadati</taxon>
        <taxon>Bacteroidota</taxon>
        <taxon>Flavobacteriia</taxon>
        <taxon>Flavobacteriales</taxon>
        <taxon>Flavobacteriaceae</taxon>
        <taxon>Salinimicrobium</taxon>
    </lineage>
</organism>
<comment type="caution">
    <text evidence="1">The sequence shown here is derived from an EMBL/GenBank/DDBJ whole genome shotgun (WGS) entry which is preliminary data.</text>
</comment>
<sequence length="119" mass="13687">LISKKGIRIEIGLNSFKSAENFTKSNLEGDFLRILLEPPEQVLKMALETIDQIENHFINQKIKLPFLLHGFNKTCWDLLELAFIKNYEARIGFEDTLTLPNGKSAKSNIELIEEAQRIK</sequence>
<feature type="non-terminal residue" evidence="1">
    <location>
        <position position="1"/>
    </location>
</feature>
<accession>A0ABX1D9G8</accession>
<evidence type="ECO:0000313" key="2">
    <source>
        <dbReference type="Proteomes" id="UP000703674"/>
    </source>
</evidence>
<dbReference type="Pfam" id="PF05853">
    <property type="entry name" value="BKACE"/>
    <property type="match status" value="1"/>
</dbReference>
<dbReference type="InterPro" id="IPR008567">
    <property type="entry name" value="BKACE"/>
</dbReference>
<proteinExistence type="predicted"/>
<dbReference type="InterPro" id="IPR013785">
    <property type="entry name" value="Aldolase_TIM"/>
</dbReference>